<feature type="region of interest" description="Disordered" evidence="11">
    <location>
        <begin position="656"/>
        <end position="744"/>
    </location>
</feature>
<dbReference type="FunFam" id="3.40.50.300:FF:000105">
    <property type="entry name" value="BMS1 ribosome biogenesis factor"/>
    <property type="match status" value="1"/>
</dbReference>
<dbReference type="GO" id="GO:0005654">
    <property type="term" value="C:nucleoplasm"/>
    <property type="evidence" value="ECO:0007669"/>
    <property type="project" value="UniProtKB-ARBA"/>
</dbReference>
<gene>
    <name evidence="13" type="ORF">SI8410_10014668</name>
</gene>
<accession>A0A7I8L1Y8</accession>
<feature type="compositionally biased region" description="Basic and acidic residues" evidence="11">
    <location>
        <begin position="1090"/>
        <end position="1114"/>
    </location>
</feature>
<feature type="compositionally biased region" description="Basic and acidic residues" evidence="11">
    <location>
        <begin position="714"/>
        <end position="730"/>
    </location>
</feature>
<name>A0A7I8L1Y8_SPIIN</name>
<dbReference type="InterPro" id="IPR027417">
    <property type="entry name" value="P-loop_NTPase"/>
</dbReference>
<dbReference type="SUPFAM" id="SSF52540">
    <property type="entry name" value="P-loop containing nucleoside triphosphate hydrolases"/>
    <property type="match status" value="1"/>
</dbReference>
<feature type="compositionally biased region" description="Acidic residues" evidence="11">
    <location>
        <begin position="669"/>
        <end position="689"/>
    </location>
</feature>
<dbReference type="InterPro" id="IPR012948">
    <property type="entry name" value="AARP2CN"/>
</dbReference>
<dbReference type="PANTHER" id="PTHR12858:SF2">
    <property type="entry name" value="RIBOSOME BIOGENESIS PROTEIN BMS1 HOMOLOG"/>
    <property type="match status" value="1"/>
</dbReference>
<feature type="compositionally biased region" description="Polar residues" evidence="11">
    <location>
        <begin position="34"/>
        <end position="46"/>
    </location>
</feature>
<evidence type="ECO:0000256" key="1">
    <source>
        <dbReference type="ARBA" id="ARBA00004604"/>
    </source>
</evidence>
<evidence type="ECO:0000256" key="2">
    <source>
        <dbReference type="ARBA" id="ARBA00022517"/>
    </source>
</evidence>
<dbReference type="SMART" id="SM01362">
    <property type="entry name" value="DUF663"/>
    <property type="match status" value="1"/>
</dbReference>
<feature type="region of interest" description="Disordered" evidence="11">
    <location>
        <begin position="1086"/>
        <end position="1114"/>
    </location>
</feature>
<evidence type="ECO:0000256" key="9">
    <source>
        <dbReference type="ARBA" id="ARBA00049117"/>
    </source>
</evidence>
<keyword evidence="8" id="KW-0539">Nucleus</keyword>
<evidence type="ECO:0000256" key="8">
    <source>
        <dbReference type="ARBA" id="ARBA00023242"/>
    </source>
</evidence>
<dbReference type="AlphaFoldDB" id="A0A7I8L1Y8"/>
<feature type="compositionally biased region" description="Basic and acidic residues" evidence="11">
    <location>
        <begin position="442"/>
        <end position="455"/>
    </location>
</feature>
<feature type="compositionally biased region" description="Polar residues" evidence="11">
    <location>
        <begin position="1"/>
        <end position="12"/>
    </location>
</feature>
<evidence type="ECO:0000256" key="6">
    <source>
        <dbReference type="ARBA" id="ARBA00022840"/>
    </source>
</evidence>
<keyword evidence="5" id="KW-0378">Hydrolase</keyword>
<keyword evidence="14" id="KW-1185">Reference proteome</keyword>
<dbReference type="GO" id="GO:0005525">
    <property type="term" value="F:GTP binding"/>
    <property type="evidence" value="ECO:0007669"/>
    <property type="project" value="UniProtKB-KW"/>
</dbReference>
<dbReference type="GO" id="GO:0032040">
    <property type="term" value="C:small-subunit processome"/>
    <property type="evidence" value="ECO:0007669"/>
    <property type="project" value="UniProtKB-ARBA"/>
</dbReference>
<evidence type="ECO:0000256" key="11">
    <source>
        <dbReference type="SAM" id="MobiDB-lite"/>
    </source>
</evidence>
<reference evidence="13" key="1">
    <citation type="submission" date="2020-02" db="EMBL/GenBank/DDBJ databases">
        <authorList>
            <person name="Scholz U."/>
            <person name="Mascher M."/>
            <person name="Fiebig A."/>
        </authorList>
    </citation>
    <scope>NUCLEOTIDE SEQUENCE</scope>
</reference>
<dbReference type="InterPro" id="IPR039761">
    <property type="entry name" value="Bms1/Tsr1"/>
</dbReference>
<dbReference type="GO" id="GO:0003924">
    <property type="term" value="F:GTPase activity"/>
    <property type="evidence" value="ECO:0007669"/>
    <property type="project" value="TreeGrafter"/>
</dbReference>
<dbReference type="InterPro" id="IPR030387">
    <property type="entry name" value="G_Bms1/Tsr1_dom"/>
</dbReference>
<dbReference type="Pfam" id="PF04950">
    <property type="entry name" value="RIBIOP_C"/>
    <property type="match status" value="1"/>
</dbReference>
<dbReference type="GO" id="GO:0005524">
    <property type="term" value="F:ATP binding"/>
    <property type="evidence" value="ECO:0007669"/>
    <property type="project" value="UniProtKB-KW"/>
</dbReference>
<dbReference type="Pfam" id="PF08142">
    <property type="entry name" value="AARP2CN"/>
    <property type="match status" value="1"/>
</dbReference>
<evidence type="ECO:0000256" key="5">
    <source>
        <dbReference type="ARBA" id="ARBA00022801"/>
    </source>
</evidence>
<keyword evidence="3" id="KW-0597">Phosphoprotein</keyword>
<dbReference type="PANTHER" id="PTHR12858">
    <property type="entry name" value="RIBOSOME BIOGENESIS PROTEIN"/>
    <property type="match status" value="1"/>
</dbReference>
<organism evidence="13 14">
    <name type="scientific">Spirodela intermedia</name>
    <name type="common">Intermediate duckweed</name>
    <dbReference type="NCBI Taxonomy" id="51605"/>
    <lineage>
        <taxon>Eukaryota</taxon>
        <taxon>Viridiplantae</taxon>
        <taxon>Streptophyta</taxon>
        <taxon>Embryophyta</taxon>
        <taxon>Tracheophyta</taxon>
        <taxon>Spermatophyta</taxon>
        <taxon>Magnoliopsida</taxon>
        <taxon>Liliopsida</taxon>
        <taxon>Araceae</taxon>
        <taxon>Lemnoideae</taxon>
        <taxon>Spirodela</taxon>
    </lineage>
</organism>
<dbReference type="GO" id="GO:0000462">
    <property type="term" value="P:maturation of SSU-rRNA from tricistronic rRNA transcript (SSU-rRNA, 5.8S rRNA, LSU-rRNA)"/>
    <property type="evidence" value="ECO:0007669"/>
    <property type="project" value="TreeGrafter"/>
</dbReference>
<dbReference type="Gene3D" id="3.40.50.300">
    <property type="entry name" value="P-loop containing nucleotide triphosphate hydrolases"/>
    <property type="match status" value="1"/>
</dbReference>
<dbReference type="InterPro" id="IPR037875">
    <property type="entry name" value="Bms1_N"/>
</dbReference>
<feature type="region of interest" description="Disordered" evidence="11">
    <location>
        <begin position="1126"/>
        <end position="1182"/>
    </location>
</feature>
<comment type="subcellular location">
    <subcellularLocation>
        <location evidence="1">Nucleus</location>
        <location evidence="1">Nucleolus</location>
    </subcellularLocation>
</comment>
<comment type="similarity">
    <text evidence="10">Belongs to the TRAFAC class translation factor GTPase superfamily. Bms1-like GTPase family. BMS1 subfamily.</text>
</comment>
<evidence type="ECO:0000256" key="4">
    <source>
        <dbReference type="ARBA" id="ARBA00022741"/>
    </source>
</evidence>
<feature type="compositionally biased region" description="Basic and acidic residues" evidence="11">
    <location>
        <begin position="1137"/>
        <end position="1175"/>
    </location>
</feature>
<evidence type="ECO:0000313" key="13">
    <source>
        <dbReference type="EMBL" id="CAA7403990.1"/>
    </source>
</evidence>
<evidence type="ECO:0000313" key="14">
    <source>
        <dbReference type="Proteomes" id="UP000663760"/>
    </source>
</evidence>
<comment type="catalytic activity">
    <reaction evidence="9">
        <text>GTP + H2O = GDP + phosphate + H(+)</text>
        <dbReference type="Rhea" id="RHEA:19669"/>
        <dbReference type="ChEBI" id="CHEBI:15377"/>
        <dbReference type="ChEBI" id="CHEBI:15378"/>
        <dbReference type="ChEBI" id="CHEBI:37565"/>
        <dbReference type="ChEBI" id="CHEBI:43474"/>
        <dbReference type="ChEBI" id="CHEBI:58189"/>
    </reaction>
    <physiologicalReaction direction="left-to-right" evidence="9">
        <dbReference type="Rhea" id="RHEA:19670"/>
    </physiologicalReaction>
</comment>
<feature type="compositionally biased region" description="Acidic residues" evidence="11">
    <location>
        <begin position="499"/>
        <end position="513"/>
    </location>
</feature>
<proteinExistence type="inferred from homology"/>
<keyword evidence="4" id="KW-0547">Nucleotide-binding</keyword>
<dbReference type="GO" id="GO:0030686">
    <property type="term" value="C:90S preribosome"/>
    <property type="evidence" value="ECO:0007669"/>
    <property type="project" value="TreeGrafter"/>
</dbReference>
<dbReference type="Proteomes" id="UP000663760">
    <property type="component" value="Chromosome 10"/>
</dbReference>
<evidence type="ECO:0000256" key="10">
    <source>
        <dbReference type="ARBA" id="ARBA00061391"/>
    </source>
</evidence>
<keyword evidence="6" id="KW-0067">ATP-binding</keyword>
<dbReference type="OrthoDB" id="10260897at2759"/>
<protein>
    <recommendedName>
        <fullName evidence="12">Bms1-type G domain-containing protein</fullName>
    </recommendedName>
</protein>
<feature type="compositionally biased region" description="Acidic residues" evidence="11">
    <location>
        <begin position="458"/>
        <end position="468"/>
    </location>
</feature>
<feature type="compositionally biased region" description="Basic and acidic residues" evidence="11">
    <location>
        <begin position="469"/>
        <end position="488"/>
    </location>
</feature>
<feature type="compositionally biased region" description="Acidic residues" evidence="11">
    <location>
        <begin position="536"/>
        <end position="547"/>
    </location>
</feature>
<dbReference type="CDD" id="cd01882">
    <property type="entry name" value="BMS1"/>
    <property type="match status" value="1"/>
</dbReference>
<dbReference type="EMBL" id="LR746273">
    <property type="protein sequence ID" value="CAA7403990.1"/>
    <property type="molecule type" value="Genomic_DNA"/>
</dbReference>
<keyword evidence="7" id="KW-0342">GTP-binding</keyword>
<dbReference type="InterPro" id="IPR007034">
    <property type="entry name" value="BMS1_TSR1_C"/>
</dbReference>
<dbReference type="PROSITE" id="PS51714">
    <property type="entry name" value="G_BMS1"/>
    <property type="match status" value="1"/>
</dbReference>
<evidence type="ECO:0000256" key="3">
    <source>
        <dbReference type="ARBA" id="ARBA00022553"/>
    </source>
</evidence>
<feature type="region of interest" description="Disordered" evidence="11">
    <location>
        <begin position="1"/>
        <end position="60"/>
    </location>
</feature>
<sequence length="1182" mass="133905">MGSNFVENQQSNKSHRTRQSGASSKDKKKKKETNQNPKAFAFTSTVKAKRLQSRTTEKEQRRLHVPVIDRSVGDPAPYVIVVHGPPKVGKSLLIKSLIKHYTKHNLPDVRGPITVVSGKQRRLQFVECPNDINGMIDAAKVADVALLLVDGSYGFEMETFEFLNILQVHGFPRVMGVLTHLDKFKDVKKLRKTKQRLKHRFWTEIYDGAKLFYLSGLIHGKYPKREVHNLARFISVMKFRPLTWRISHPYVLADRFEDITPPERVQTNRKCDRNITLYGYLRGCNMKKGTKVHIAGVGDCNVAGVTGLVDPCPLPSAAKKKGLRDKEKLFHAPMSGLGDLLYDKDAVYININDHLVQFSNVEDGSNKAKRKGDDHDVGIALVKTLQNTKYSLDEKLEQSFINLFSRKPSVSEGGNSSGNDIGNPDNPSLKIDKMDKEMLLQRDETTERDQGKVCEADNPAEEEDDASSDDEHQNPLDTDLKEKIEFHNGRMRRKAVSAGDDDVFDLKDAEEDGAELHGSEELSADEQLDSVSDSSNESDDSQTEDELGNASKWKESLAARTISRQNKNLMQLVYGQPGLEIGAAVQERLSGSESEDGEDDEFFKPKGEREKTSNEGIGADSFSAEDCSKYSNYANTKDWSNDDLIQSIRDRFVTGDWSKAARRGHATDDADGAEDDDDSNYGDFEDLETGEVFNSQATSEDKNGVAQEGADPAAEERKLKKLALHDEPSDGKNASTSRDHASDGGYFDKLKEEIELRKQMNIAELNDLDDATRIEIEGFRTGTYLRLEVHNVPHEMVEHFDPYHPILVGGIGIGEENEGYMQIRLKRHRWHRKVLKTRDPIIVSIGWRRYQTIPIYAIEDRNGRHRMLKYTPEHMHCLAMFWGPLAPPKTGVVAVQNVSNNQAAFRITATAVVLEFNHAARIMKKIKFVGTPCKIFKKTAFIKGMFNSDLEIAKFEGAAVRTVSGIRGEIKKAAKAELGNKGKHPELEGVKEGIVRCTFEDRILMSDIVFLRAWGAVDVPRFFKPVATALQPRNQVWSGMRTVAELRRENNLPIPYNKDSVYKPIERKLKKFNPLVIPKTLQAALPFASKPKDKPSRSRPHLDNRRAVVMEPQERKVHALVQHLQLIRNQKSRKQKLKDQEKKKVNDAQKAKEEQIAKKRQREERRGRYREEAKQQKKKMRR</sequence>
<dbReference type="GO" id="GO:0000479">
    <property type="term" value="P:endonucleolytic cleavage of tricistronic rRNA transcript (SSU-rRNA, 5.8S rRNA, LSU-rRNA)"/>
    <property type="evidence" value="ECO:0007669"/>
    <property type="project" value="TreeGrafter"/>
</dbReference>
<evidence type="ECO:0000259" key="12">
    <source>
        <dbReference type="PROSITE" id="PS51714"/>
    </source>
</evidence>
<feature type="domain" description="Bms1-type G" evidence="12">
    <location>
        <begin position="76"/>
        <end position="240"/>
    </location>
</feature>
<keyword evidence="2" id="KW-0690">Ribosome biogenesis</keyword>
<feature type="region of interest" description="Disordered" evidence="11">
    <location>
        <begin position="442"/>
        <end position="552"/>
    </location>
</feature>
<feature type="region of interest" description="Disordered" evidence="11">
    <location>
        <begin position="585"/>
        <end position="625"/>
    </location>
</feature>
<feature type="compositionally biased region" description="Basic and acidic residues" evidence="11">
    <location>
        <begin position="602"/>
        <end position="613"/>
    </location>
</feature>
<feature type="region of interest" description="Disordered" evidence="11">
    <location>
        <begin position="407"/>
        <end position="430"/>
    </location>
</feature>
<dbReference type="GO" id="GO:0034511">
    <property type="term" value="F:U3 snoRNA binding"/>
    <property type="evidence" value="ECO:0007669"/>
    <property type="project" value="TreeGrafter"/>
</dbReference>
<evidence type="ECO:0000256" key="7">
    <source>
        <dbReference type="ARBA" id="ARBA00023134"/>
    </source>
</evidence>
<dbReference type="SMART" id="SM00785">
    <property type="entry name" value="AARP2CN"/>
    <property type="match status" value="1"/>
</dbReference>